<proteinExistence type="predicted"/>
<sequence>MYGALEMSATSICPRSQLVGTISAPSSSILLLPATQYYPTQVVTGGINGEVQTILYVFIFIRIIEPYESLMFDCLNLGMPHESVFQTTLFAKNCGIIYVCWLCA</sequence>
<gene>
    <name evidence="1" type="primary">Necator_chrIV.g16530</name>
    <name evidence="1" type="ORF">RB195_003233</name>
</gene>
<comment type="caution">
    <text evidence="1">The sequence shown here is derived from an EMBL/GenBank/DDBJ whole genome shotgun (WGS) entry which is preliminary data.</text>
</comment>
<evidence type="ECO:0000313" key="2">
    <source>
        <dbReference type="Proteomes" id="UP001303046"/>
    </source>
</evidence>
<dbReference type="EMBL" id="JAVFWL010000004">
    <property type="protein sequence ID" value="KAK6751691.1"/>
    <property type="molecule type" value="Genomic_DNA"/>
</dbReference>
<accession>A0ABR1DQF1</accession>
<organism evidence="1 2">
    <name type="scientific">Necator americanus</name>
    <name type="common">Human hookworm</name>
    <dbReference type="NCBI Taxonomy" id="51031"/>
    <lineage>
        <taxon>Eukaryota</taxon>
        <taxon>Metazoa</taxon>
        <taxon>Ecdysozoa</taxon>
        <taxon>Nematoda</taxon>
        <taxon>Chromadorea</taxon>
        <taxon>Rhabditida</taxon>
        <taxon>Rhabditina</taxon>
        <taxon>Rhabditomorpha</taxon>
        <taxon>Strongyloidea</taxon>
        <taxon>Ancylostomatidae</taxon>
        <taxon>Bunostominae</taxon>
        <taxon>Necator</taxon>
    </lineage>
</organism>
<evidence type="ECO:0000313" key="1">
    <source>
        <dbReference type="EMBL" id="KAK6751691.1"/>
    </source>
</evidence>
<name>A0ABR1DQF1_NECAM</name>
<dbReference type="Proteomes" id="UP001303046">
    <property type="component" value="Unassembled WGS sequence"/>
</dbReference>
<reference evidence="1 2" key="1">
    <citation type="submission" date="2023-08" db="EMBL/GenBank/DDBJ databases">
        <title>A Necator americanus chromosomal reference genome.</title>
        <authorList>
            <person name="Ilik V."/>
            <person name="Petrzelkova K.J."/>
            <person name="Pardy F."/>
            <person name="Fuh T."/>
            <person name="Niatou-Singa F.S."/>
            <person name="Gouil Q."/>
            <person name="Baker L."/>
            <person name="Ritchie M.E."/>
            <person name="Jex A.R."/>
            <person name="Gazzola D."/>
            <person name="Li H."/>
            <person name="Toshio Fujiwara R."/>
            <person name="Zhan B."/>
            <person name="Aroian R.V."/>
            <person name="Pafco B."/>
            <person name="Schwarz E.M."/>
        </authorList>
    </citation>
    <scope>NUCLEOTIDE SEQUENCE [LARGE SCALE GENOMIC DNA]</scope>
    <source>
        <strain evidence="1 2">Aroian</strain>
        <tissue evidence="1">Whole animal</tissue>
    </source>
</reference>
<protein>
    <submittedName>
        <fullName evidence="1">Uncharacterized protein</fullName>
    </submittedName>
</protein>
<keyword evidence="2" id="KW-1185">Reference proteome</keyword>